<feature type="region of interest" description="Disordered" evidence="5">
    <location>
        <begin position="604"/>
        <end position="625"/>
    </location>
</feature>
<keyword evidence="8" id="KW-1185">Reference proteome</keyword>
<keyword evidence="1" id="KW-0547">Nucleotide-binding</keyword>
<name>A0A1I2LFJ2_9ACTN</name>
<evidence type="ECO:0000256" key="2">
    <source>
        <dbReference type="ARBA" id="ARBA00022801"/>
    </source>
</evidence>
<evidence type="ECO:0000313" key="8">
    <source>
        <dbReference type="Proteomes" id="UP000199323"/>
    </source>
</evidence>
<keyword evidence="4" id="KW-0067">ATP-binding</keyword>
<evidence type="ECO:0000313" key="7">
    <source>
        <dbReference type="EMBL" id="SFF77250.1"/>
    </source>
</evidence>
<dbReference type="SUPFAM" id="SSF52540">
    <property type="entry name" value="P-loop containing nucleoside triphosphate hydrolases"/>
    <property type="match status" value="1"/>
</dbReference>
<dbReference type="InterPro" id="IPR027417">
    <property type="entry name" value="P-loop_NTPase"/>
</dbReference>
<dbReference type="Pfam" id="PF13245">
    <property type="entry name" value="AAA_19"/>
    <property type="match status" value="1"/>
</dbReference>
<dbReference type="GO" id="GO:0005524">
    <property type="term" value="F:ATP binding"/>
    <property type="evidence" value="ECO:0007669"/>
    <property type="project" value="UniProtKB-KW"/>
</dbReference>
<dbReference type="Pfam" id="PF13361">
    <property type="entry name" value="UvrD_C"/>
    <property type="match status" value="1"/>
</dbReference>
<dbReference type="PANTHER" id="PTHR11070">
    <property type="entry name" value="UVRD / RECB / PCRA DNA HELICASE FAMILY MEMBER"/>
    <property type="match status" value="1"/>
</dbReference>
<evidence type="ECO:0000256" key="4">
    <source>
        <dbReference type="ARBA" id="ARBA00022840"/>
    </source>
</evidence>
<dbReference type="GO" id="GO:0003677">
    <property type="term" value="F:DNA binding"/>
    <property type="evidence" value="ECO:0007669"/>
    <property type="project" value="InterPro"/>
</dbReference>
<dbReference type="EMBL" id="FONG01000028">
    <property type="protein sequence ID" value="SFF77250.1"/>
    <property type="molecule type" value="Genomic_DNA"/>
</dbReference>
<keyword evidence="3" id="KW-0347">Helicase</keyword>
<keyword evidence="2" id="KW-0378">Hydrolase</keyword>
<dbReference type="Gene3D" id="3.40.50.300">
    <property type="entry name" value="P-loop containing nucleotide triphosphate hydrolases"/>
    <property type="match status" value="2"/>
</dbReference>
<accession>A0A1I2LFJ2</accession>
<feature type="region of interest" description="Disordered" evidence="5">
    <location>
        <begin position="1"/>
        <end position="34"/>
    </location>
</feature>
<dbReference type="GO" id="GO:0000725">
    <property type="term" value="P:recombinational repair"/>
    <property type="evidence" value="ECO:0007669"/>
    <property type="project" value="TreeGrafter"/>
</dbReference>
<dbReference type="GO" id="GO:0043138">
    <property type="term" value="F:3'-5' DNA helicase activity"/>
    <property type="evidence" value="ECO:0007669"/>
    <property type="project" value="TreeGrafter"/>
</dbReference>
<dbReference type="PANTHER" id="PTHR11070:SF2">
    <property type="entry name" value="ATP-DEPENDENT DNA HELICASE SRS2"/>
    <property type="match status" value="1"/>
</dbReference>
<dbReference type="Proteomes" id="UP000199323">
    <property type="component" value="Unassembled WGS sequence"/>
</dbReference>
<sequence length="625" mass="67361">MSSPQRKTAPEDDDGQPGLFGRPERADAPVRHPGLTWNPAADLRRLIGELTRATGLTAAAVRAELAVRLGVRTLAAADLHVVREAVSAADRWLADTRTMPVGATVPPRTDRAARSYADRRVLSGVRVTEEQRAASEAFGSGGHMALQAGAGTGKTTTLLLLAAAAASAGRRGQYFAFNRPIADAAAMRFPRNVACRTAHSLAHAAVGRRFERRLQAPRKPAWQAGAALGIAPAMEVPIGDRTVTNRGLAYAMVRTVRAFCQSADPEPALHHVPWLRGLAGEEEYARLAEVVLPYAVRAWRDLQDPSGDAMRFEHDHYFKMWAMTEPRIAGDFLLLDEAQDTNPVLEQVFNAQRGHAQLVMVGDSAQAIYGWRGARDVMAGFAGLHLVLSQSFRFGPALARQANRWLTVVDSPVRLRGDPGLDTTIGPAASPDAVLCRTNVGAMLAVLDLLAGNRSVGLVGGGRALEDLAVAAGQLKAGGRAGHRDLVLFGTWQELREYAEDDPSGHDLLPLVEIIDEHGVDLVLRAVRRLDDERRADVVVSTAHKAKGREWDTVRIAPDFEPVPGEETDDHGRPVLRPVGPAEARLAYVAVTRARHHLDPSGLAWFDDHPDAPPAAPDGQPVGRA</sequence>
<organism evidence="7 8">
    <name type="scientific">Actinacidiphila alni</name>
    <dbReference type="NCBI Taxonomy" id="380248"/>
    <lineage>
        <taxon>Bacteria</taxon>
        <taxon>Bacillati</taxon>
        <taxon>Actinomycetota</taxon>
        <taxon>Actinomycetes</taxon>
        <taxon>Kitasatosporales</taxon>
        <taxon>Streptomycetaceae</taxon>
        <taxon>Actinacidiphila</taxon>
    </lineage>
</organism>
<reference evidence="7 8" key="1">
    <citation type="submission" date="2016-10" db="EMBL/GenBank/DDBJ databases">
        <authorList>
            <person name="de Groot N.N."/>
        </authorList>
    </citation>
    <scope>NUCLEOTIDE SEQUENCE [LARGE SCALE GENOMIC DNA]</scope>
    <source>
        <strain evidence="7 8">CGMCC 4.3510</strain>
    </source>
</reference>
<dbReference type="RefSeq" id="WP_322936869.1">
    <property type="nucleotide sequence ID" value="NZ_FONG01000028.1"/>
</dbReference>
<evidence type="ECO:0000256" key="1">
    <source>
        <dbReference type="ARBA" id="ARBA00022741"/>
    </source>
</evidence>
<dbReference type="AlphaFoldDB" id="A0A1I2LFJ2"/>
<proteinExistence type="predicted"/>
<protein>
    <submittedName>
        <fullName evidence="7">AAA domain-containing protein</fullName>
    </submittedName>
</protein>
<dbReference type="GO" id="GO:0016787">
    <property type="term" value="F:hydrolase activity"/>
    <property type="evidence" value="ECO:0007669"/>
    <property type="project" value="UniProtKB-KW"/>
</dbReference>
<gene>
    <name evidence="7" type="ORF">SAMN05216251_12841</name>
</gene>
<evidence type="ECO:0000256" key="5">
    <source>
        <dbReference type="SAM" id="MobiDB-lite"/>
    </source>
</evidence>
<evidence type="ECO:0000256" key="3">
    <source>
        <dbReference type="ARBA" id="ARBA00022806"/>
    </source>
</evidence>
<feature type="domain" description="UvrD-like helicase C-terminal" evidence="6">
    <location>
        <begin position="525"/>
        <end position="598"/>
    </location>
</feature>
<dbReference type="InterPro" id="IPR014017">
    <property type="entry name" value="DNA_helicase_UvrD-like_C"/>
</dbReference>
<dbReference type="InterPro" id="IPR000212">
    <property type="entry name" value="DNA_helicase_UvrD/REP"/>
</dbReference>
<dbReference type="STRING" id="380248.SAMN05216251_12841"/>
<evidence type="ECO:0000259" key="6">
    <source>
        <dbReference type="Pfam" id="PF13361"/>
    </source>
</evidence>